<reference evidence="2" key="1">
    <citation type="submission" date="2023-07" db="EMBL/GenBank/DDBJ databases">
        <authorList>
            <person name="Pelsma A.J. K."/>
        </authorList>
    </citation>
    <scope>NUCLEOTIDE SEQUENCE</scope>
</reference>
<organism evidence="2">
    <name type="scientific">freshwater sediment metagenome</name>
    <dbReference type="NCBI Taxonomy" id="556182"/>
    <lineage>
        <taxon>unclassified sequences</taxon>
        <taxon>metagenomes</taxon>
        <taxon>ecological metagenomes</taxon>
    </lineage>
</organism>
<dbReference type="InterPro" id="IPR021068">
    <property type="entry name" value="HTH_DNA-bd"/>
</dbReference>
<feature type="domain" description="HTH DNA binding" evidence="1">
    <location>
        <begin position="4"/>
        <end position="59"/>
    </location>
</feature>
<dbReference type="EMBL" id="OY288114">
    <property type="protein sequence ID" value="CAJ0873966.1"/>
    <property type="molecule type" value="Genomic_DNA"/>
</dbReference>
<dbReference type="Pfam" id="PF11972">
    <property type="entry name" value="HTH_13"/>
    <property type="match status" value="1"/>
</dbReference>
<name>A0AA48M4Q7_9ZZZZ</name>
<protein>
    <recommendedName>
        <fullName evidence="1">HTH DNA binding domain-containing protein</fullName>
    </recommendedName>
</protein>
<evidence type="ECO:0000313" key="2">
    <source>
        <dbReference type="EMBL" id="CAJ0873966.1"/>
    </source>
</evidence>
<dbReference type="AlphaFoldDB" id="A0AA48M4Q7"/>
<gene>
    <name evidence="2" type="ORF">AMST5_02557</name>
</gene>
<evidence type="ECO:0000259" key="1">
    <source>
        <dbReference type="Pfam" id="PF11972"/>
    </source>
</evidence>
<sequence length="59" mass="6553">MRKLPHLVDLCLSLPAVSVALAAKELGVSQRTATSMICGLSSNLRELTERRRYRAWAVI</sequence>
<accession>A0AA48M4Q7</accession>
<proteinExistence type="predicted"/>